<protein>
    <submittedName>
        <fullName evidence="4">Oleoyl-ACP hydrolase</fullName>
    </submittedName>
</protein>
<dbReference type="InterPro" id="IPR001031">
    <property type="entry name" value="Thioesterase"/>
</dbReference>
<dbReference type="PANTHER" id="PTHR11487:SF0">
    <property type="entry name" value="S-ACYL FATTY ACID SYNTHASE THIOESTERASE, MEDIUM CHAIN"/>
    <property type="match status" value="1"/>
</dbReference>
<dbReference type="InterPro" id="IPR029058">
    <property type="entry name" value="AB_hydrolase_fold"/>
</dbReference>
<dbReference type="RefSeq" id="WP_069568924.1">
    <property type="nucleotide sequence ID" value="NZ_CP017157.1"/>
</dbReference>
<keyword evidence="2 4" id="KW-0378">Hydrolase</keyword>
<accession>A0A1D7VJM9</accession>
<keyword evidence="5" id="KW-1185">Reference proteome</keyword>
<evidence type="ECO:0000313" key="4">
    <source>
        <dbReference type="EMBL" id="AOP46963.1"/>
    </source>
</evidence>
<gene>
    <name evidence="4" type="ORF">SL103_12500</name>
</gene>
<feature type="domain" description="Thioesterase TesA-like" evidence="3">
    <location>
        <begin position="31"/>
        <end position="253"/>
    </location>
</feature>
<evidence type="ECO:0000256" key="1">
    <source>
        <dbReference type="ARBA" id="ARBA00007169"/>
    </source>
</evidence>
<proteinExistence type="inferred from homology"/>
<dbReference type="SUPFAM" id="SSF53474">
    <property type="entry name" value="alpha/beta-Hydrolases"/>
    <property type="match status" value="1"/>
</dbReference>
<comment type="similarity">
    <text evidence="1">Belongs to the thioesterase family.</text>
</comment>
<evidence type="ECO:0000256" key="2">
    <source>
        <dbReference type="ARBA" id="ARBA00022801"/>
    </source>
</evidence>
<reference evidence="4 5" key="1">
    <citation type="submission" date="2016-09" db="EMBL/GenBank/DDBJ databases">
        <title>Complete genome sequencing of Streptomyces lydicus 103 and metabolic pathways analysis of antibiotic biosynthesis.</title>
        <authorList>
            <person name="Jia N."/>
            <person name="Ding M.-Z."/>
            <person name="Gao F."/>
            <person name="Yuan Y.-J."/>
        </authorList>
    </citation>
    <scope>NUCLEOTIDE SEQUENCE [LARGE SCALE GENOMIC DNA]</scope>
    <source>
        <strain evidence="4 5">103</strain>
    </source>
</reference>
<dbReference type="InterPro" id="IPR012223">
    <property type="entry name" value="TEII"/>
</dbReference>
<dbReference type="SMART" id="SM00824">
    <property type="entry name" value="PKS_TE"/>
    <property type="match status" value="1"/>
</dbReference>
<dbReference type="EMBL" id="CP017157">
    <property type="protein sequence ID" value="AOP46963.1"/>
    <property type="molecule type" value="Genomic_DNA"/>
</dbReference>
<sequence>MTTPATASAIHRANPWIHRYHPAPDGAPTLVCFPHAGGSATFYHPVSRTLSPQVEVVAVQYPGRQERYGEPAIDNLAELADRAHEALTPLAGRPLALFGHSMGATVAFEVARRMERDTGAGPLMLFLSGRRAPSRRRSDRVSDGGDAALLRELRLLRGTDPAMLDDPEIVEMILPALRADYRAIESHRCPPDAAVRCPVTVLTGDADPHTTVEEARAWSDHTTGGCDIEIFPGGHFFLADRSADVIAAVARRLRTHAATA</sequence>
<dbReference type="GO" id="GO:0016787">
    <property type="term" value="F:hydrolase activity"/>
    <property type="evidence" value="ECO:0007669"/>
    <property type="project" value="UniProtKB-KW"/>
</dbReference>
<dbReference type="KEGG" id="slc:SL103_12500"/>
<name>A0A1D7VJM9_9ACTN</name>
<dbReference type="GO" id="GO:0008610">
    <property type="term" value="P:lipid biosynthetic process"/>
    <property type="evidence" value="ECO:0007669"/>
    <property type="project" value="TreeGrafter"/>
</dbReference>
<dbReference type="Gene3D" id="3.40.50.1820">
    <property type="entry name" value="alpha/beta hydrolase"/>
    <property type="match status" value="1"/>
</dbReference>
<dbReference type="Proteomes" id="UP000094094">
    <property type="component" value="Chromosome"/>
</dbReference>
<evidence type="ECO:0000259" key="3">
    <source>
        <dbReference type="SMART" id="SM00824"/>
    </source>
</evidence>
<dbReference type="PANTHER" id="PTHR11487">
    <property type="entry name" value="THIOESTERASE"/>
    <property type="match status" value="1"/>
</dbReference>
<evidence type="ECO:0000313" key="5">
    <source>
        <dbReference type="Proteomes" id="UP000094094"/>
    </source>
</evidence>
<dbReference type="OrthoDB" id="8480037at2"/>
<organism evidence="4 5">
    <name type="scientific">Streptomyces lydicus</name>
    <dbReference type="NCBI Taxonomy" id="47763"/>
    <lineage>
        <taxon>Bacteria</taxon>
        <taxon>Bacillati</taxon>
        <taxon>Actinomycetota</taxon>
        <taxon>Actinomycetes</taxon>
        <taxon>Kitasatosporales</taxon>
        <taxon>Streptomycetaceae</taxon>
        <taxon>Streptomyces</taxon>
    </lineage>
</organism>
<dbReference type="Pfam" id="PF00975">
    <property type="entry name" value="Thioesterase"/>
    <property type="match status" value="1"/>
</dbReference>
<dbReference type="InterPro" id="IPR020802">
    <property type="entry name" value="TesA-like"/>
</dbReference>
<dbReference type="AlphaFoldDB" id="A0A1D7VJM9"/>